<dbReference type="GO" id="GO:0016829">
    <property type="term" value="F:lyase activity"/>
    <property type="evidence" value="ECO:0007669"/>
    <property type="project" value="UniProtKB-KW"/>
</dbReference>
<dbReference type="InterPro" id="IPR004360">
    <property type="entry name" value="Glyas_Fos-R_dOase_dom"/>
</dbReference>
<dbReference type="AlphaFoldDB" id="A0A0K6HS10"/>
<dbReference type="EMBL" id="CYHF01000001">
    <property type="protein sequence ID" value="CUA93616.1"/>
    <property type="molecule type" value="Genomic_DNA"/>
</dbReference>
<name>A0A0K6HS10_9BURK</name>
<dbReference type="Proteomes" id="UP000183649">
    <property type="component" value="Unassembled WGS sequence"/>
</dbReference>
<evidence type="ECO:0000259" key="1">
    <source>
        <dbReference type="Pfam" id="PF00903"/>
    </source>
</evidence>
<dbReference type="Gene3D" id="3.10.180.10">
    <property type="entry name" value="2,3-Dihydroxybiphenyl 1,2-Dioxygenase, domain 1"/>
    <property type="match status" value="1"/>
</dbReference>
<organism evidence="2 3">
    <name type="scientific">Thiomonas bhubaneswarensis</name>
    <dbReference type="NCBI Taxonomy" id="339866"/>
    <lineage>
        <taxon>Bacteria</taxon>
        <taxon>Pseudomonadati</taxon>
        <taxon>Pseudomonadota</taxon>
        <taxon>Betaproteobacteria</taxon>
        <taxon>Burkholderiales</taxon>
        <taxon>Thiomonas</taxon>
    </lineage>
</organism>
<accession>A0A0K6HS10</accession>
<keyword evidence="2" id="KW-0456">Lyase</keyword>
<dbReference type="InterPro" id="IPR029068">
    <property type="entry name" value="Glyas_Bleomycin-R_OHBP_Dase"/>
</dbReference>
<proteinExistence type="predicted"/>
<sequence>MFSDVFIGVGDFDRALAFYRALMPVLGIKERFCEPDRPWAGWQSQPGPRPLFLIGKPYDGAAHAVGNGQMIAFLAQNRPLLDRAYAVALANGGSCEGPPGLRPEYHEHYYGAYFRDTEGNKLCVACHEAPAPKPSA</sequence>
<keyword evidence="3" id="KW-1185">Reference proteome</keyword>
<dbReference type="CDD" id="cd07262">
    <property type="entry name" value="VOC_like"/>
    <property type="match status" value="1"/>
</dbReference>
<protein>
    <submittedName>
        <fullName evidence="2">Catechol 2,3-dioxygenase or other lactoylglutathione lyase family enzyme</fullName>
    </submittedName>
</protein>
<evidence type="ECO:0000313" key="3">
    <source>
        <dbReference type="Proteomes" id="UP000183649"/>
    </source>
</evidence>
<feature type="domain" description="Glyoxalase/fosfomycin resistance/dioxygenase" evidence="1">
    <location>
        <begin position="5"/>
        <end position="123"/>
    </location>
</feature>
<gene>
    <name evidence="2" type="ORF">Ga0061069_101295</name>
</gene>
<dbReference type="STRING" id="339866.GCA_001418255_00293"/>
<evidence type="ECO:0000313" key="2">
    <source>
        <dbReference type="EMBL" id="CUA93616.1"/>
    </source>
</evidence>
<keyword evidence="2" id="KW-0560">Oxidoreductase</keyword>
<dbReference type="RefSeq" id="WP_055449241.1">
    <property type="nucleotide sequence ID" value="NZ_CYHF01000001.1"/>
</dbReference>
<keyword evidence="2" id="KW-0223">Dioxygenase</keyword>
<dbReference type="PANTHER" id="PTHR35006:SF1">
    <property type="entry name" value="BLL2941 PROTEIN"/>
    <property type="match status" value="1"/>
</dbReference>
<dbReference type="GO" id="GO:0051213">
    <property type="term" value="F:dioxygenase activity"/>
    <property type="evidence" value="ECO:0007669"/>
    <property type="project" value="UniProtKB-KW"/>
</dbReference>
<dbReference type="SUPFAM" id="SSF54593">
    <property type="entry name" value="Glyoxalase/Bleomycin resistance protein/Dihydroxybiphenyl dioxygenase"/>
    <property type="match status" value="1"/>
</dbReference>
<dbReference type="Pfam" id="PF00903">
    <property type="entry name" value="Glyoxalase"/>
    <property type="match status" value="1"/>
</dbReference>
<dbReference type="PANTHER" id="PTHR35006">
    <property type="entry name" value="GLYOXALASE FAMILY PROTEIN (AFU_ORTHOLOGUE AFUA_5G14830)"/>
    <property type="match status" value="1"/>
</dbReference>
<reference evidence="3" key="1">
    <citation type="submission" date="2015-08" db="EMBL/GenBank/DDBJ databases">
        <authorList>
            <person name="Varghese N."/>
        </authorList>
    </citation>
    <scope>NUCLEOTIDE SEQUENCE [LARGE SCALE GENOMIC DNA]</scope>
    <source>
        <strain evidence="3">DSM 18181</strain>
    </source>
</reference>
<dbReference type="OrthoDB" id="9800438at2"/>